<feature type="binding site" evidence="1">
    <location>
        <position position="196"/>
    </location>
    <ligand>
        <name>Zn(2+)</name>
        <dbReference type="ChEBI" id="CHEBI:29105"/>
        <note>catalytic</note>
    </ligand>
</feature>
<dbReference type="PANTHER" id="PTHR10127">
    <property type="entry name" value="DISCOIDIN, CUB, EGF, LAMININ , AND ZINC METALLOPROTEASE DOMAIN CONTAINING"/>
    <property type="match status" value="1"/>
</dbReference>
<organism evidence="3 4">
    <name type="scientific">Parabacteroides faecis</name>
    <dbReference type="NCBI Taxonomy" id="1217282"/>
    <lineage>
        <taxon>Bacteria</taxon>
        <taxon>Pseudomonadati</taxon>
        <taxon>Bacteroidota</taxon>
        <taxon>Bacteroidia</taxon>
        <taxon>Bacteroidales</taxon>
        <taxon>Tannerellaceae</taxon>
        <taxon>Parabacteroides</taxon>
    </lineage>
</organism>
<comment type="cofactor">
    <cofactor evidence="1">
        <name>Zn(2+)</name>
        <dbReference type="ChEBI" id="CHEBI:29105"/>
    </cofactor>
    <text evidence="1">Binds 1 zinc ion per subunit.</text>
</comment>
<dbReference type="Pfam" id="PF01400">
    <property type="entry name" value="Astacin"/>
    <property type="match status" value="1"/>
</dbReference>
<dbReference type="InterPro" id="IPR001506">
    <property type="entry name" value="Peptidase_M12A"/>
</dbReference>
<keyword evidence="1" id="KW-0645">Protease</keyword>
<dbReference type="EMBL" id="JACHOC010000003">
    <property type="protein sequence ID" value="MBB4621988.1"/>
    <property type="molecule type" value="Genomic_DNA"/>
</dbReference>
<dbReference type="PROSITE" id="PS51864">
    <property type="entry name" value="ASTACIN"/>
    <property type="match status" value="1"/>
</dbReference>
<dbReference type="PRINTS" id="PR00480">
    <property type="entry name" value="ASTACIN"/>
</dbReference>
<keyword evidence="1" id="KW-0378">Hydrolase</keyword>
<evidence type="ECO:0000256" key="1">
    <source>
        <dbReference type="PROSITE-ProRule" id="PRU01211"/>
    </source>
</evidence>
<evidence type="ECO:0000313" key="4">
    <source>
        <dbReference type="Proteomes" id="UP000533637"/>
    </source>
</evidence>
<dbReference type="InterPro" id="IPR024079">
    <property type="entry name" value="MetalloPept_cat_dom_sf"/>
</dbReference>
<accession>A0ABR6KMF3</accession>
<dbReference type="Proteomes" id="UP000533637">
    <property type="component" value="Unassembled WGS sequence"/>
</dbReference>
<dbReference type="RefSeq" id="WP_183670343.1">
    <property type="nucleotide sequence ID" value="NZ_BMPB01000001.1"/>
</dbReference>
<protein>
    <recommendedName>
        <fullName evidence="2">Peptidase M12A domain-containing protein</fullName>
    </recommendedName>
</protein>
<gene>
    <name evidence="3" type="ORF">GGQ57_001885</name>
</gene>
<evidence type="ECO:0000259" key="2">
    <source>
        <dbReference type="PROSITE" id="PS51864"/>
    </source>
</evidence>
<name>A0ABR6KMF3_9BACT</name>
<dbReference type="Gene3D" id="3.40.390.10">
    <property type="entry name" value="Collagenase (Catalytic Domain)"/>
    <property type="match status" value="1"/>
</dbReference>
<feature type="binding site" evidence="1">
    <location>
        <position position="192"/>
    </location>
    <ligand>
        <name>Zn(2+)</name>
        <dbReference type="ChEBI" id="CHEBI:29105"/>
        <note>catalytic</note>
    </ligand>
</feature>
<proteinExistence type="predicted"/>
<keyword evidence="1" id="KW-0482">Metalloprotease</keyword>
<dbReference type="SUPFAM" id="SSF55486">
    <property type="entry name" value="Metalloproteases ('zincins'), catalytic domain"/>
    <property type="match status" value="1"/>
</dbReference>
<reference evidence="3 4" key="1">
    <citation type="submission" date="2020-08" db="EMBL/GenBank/DDBJ databases">
        <title>Genomic Encyclopedia of Type Strains, Phase IV (KMG-IV): sequencing the most valuable type-strain genomes for metagenomic binning, comparative biology and taxonomic classification.</title>
        <authorList>
            <person name="Goeker M."/>
        </authorList>
    </citation>
    <scope>NUCLEOTIDE SEQUENCE [LARGE SCALE GENOMIC DNA]</scope>
    <source>
        <strain evidence="3 4">DSM 102983</strain>
    </source>
</reference>
<keyword evidence="4" id="KW-1185">Reference proteome</keyword>
<evidence type="ECO:0000313" key="3">
    <source>
        <dbReference type="EMBL" id="MBB4621988.1"/>
    </source>
</evidence>
<sequence>MKSVLVCITSFFLWSCSDGNLPLEKSLLEADIGALVKSTLSVESDSVNICQEIAFESLVKDTIRLANGLQLSKVNEQYVCGDILLSDKQVELLAKKNVSRGVSISELSQIWQDKVVYFVFASNVSLEDQNIIYDAMYEWESACNILFRVGQGSGDYIEFIIGNGSYSNLGRIGGKQTLSLSIAGWNKGTVMHELGHALGMLHEHQHPMRDNYIIVNERNIQIPARDQFDIWPYGYASSKFDFDSIMMYGSYAYSRNNQPTMTKKDGTTWTANRSYITFNDQLVVMNLYGHYLPPGPIG</sequence>
<keyword evidence="1" id="KW-0479">Metal-binding</keyword>
<feature type="domain" description="Peptidase M12A" evidence="2">
    <location>
        <begin position="102"/>
        <end position="298"/>
    </location>
</feature>
<comment type="caution">
    <text evidence="1">Lacks conserved residue(s) required for the propagation of feature annotation.</text>
</comment>
<comment type="caution">
    <text evidence="3">The sequence shown here is derived from an EMBL/GenBank/DDBJ whole genome shotgun (WGS) entry which is preliminary data.</text>
</comment>
<dbReference type="SMART" id="SM00235">
    <property type="entry name" value="ZnMc"/>
    <property type="match status" value="1"/>
</dbReference>
<feature type="active site" evidence="1">
    <location>
        <position position="193"/>
    </location>
</feature>
<dbReference type="PANTHER" id="PTHR10127:SF850">
    <property type="entry name" value="METALLOENDOPEPTIDASE"/>
    <property type="match status" value="1"/>
</dbReference>
<feature type="binding site" evidence="1">
    <location>
        <position position="202"/>
    </location>
    <ligand>
        <name>Zn(2+)</name>
        <dbReference type="ChEBI" id="CHEBI:29105"/>
        <note>catalytic</note>
    </ligand>
</feature>
<dbReference type="InterPro" id="IPR006026">
    <property type="entry name" value="Peptidase_Metallo"/>
</dbReference>
<keyword evidence="1" id="KW-0862">Zinc</keyword>